<evidence type="ECO:0000259" key="4">
    <source>
        <dbReference type="Pfam" id="PF01433"/>
    </source>
</evidence>
<accession>A0A0E4G906</accession>
<keyword evidence="2" id="KW-0479">Metal-binding</keyword>
<evidence type="ECO:0000256" key="3">
    <source>
        <dbReference type="SAM" id="Phobius"/>
    </source>
</evidence>
<dbReference type="GO" id="GO:0008270">
    <property type="term" value="F:zinc ion binding"/>
    <property type="evidence" value="ECO:0007669"/>
    <property type="project" value="InterPro"/>
</dbReference>
<feature type="binding site" evidence="2">
    <location>
        <position position="360"/>
    </location>
    <ligand>
        <name>Zn(2+)</name>
        <dbReference type="ChEBI" id="CHEBI:29105"/>
        <note>catalytic</note>
    </ligand>
</feature>
<sequence>MHKNNFYMLIIVVAVLCASAFFYFDQKVIGQAPLAALQKKETNGGKKPPLFPSPEKTIYKMQLYLDTENHTLHGSTLLTTQNTSGRDLSELWFTVYPNCFRDSRHSPAPTSAYYAGFNEGWLEIDSLRVNGSPAQYSGRGACLRVKPAALILSDGDLKIEMTWRVKIPRVKYRFGSKDTTYMLGNFYPALNVLGTSGWHNAYNADFGDPFCFHTADYQVVLNIPSGYNFVSTGKTVDAQSEDNGREIYLVQAENARDFCLLVMYDYTKIEEKIKGITVQCYYPGTNHQVAKQTLRQSARILNYYACQFGSYPYETFKTVFVPMQGFHGMEYSGVIFLQEDLLKSGTDKSNQFILAHEIAHQWWYGMVGNDQLREPWLDEGLANWSAYQYLHAVEGQAWPDLICPQDMDLGKQLAQMNSREDYYLTAYRGGEAFWFGLEEEIGHEIVIKILRRYLAEFKNDIASSQDLIRIIKNEAGQNIDEYINKWFSPANT</sequence>
<dbReference type="InterPro" id="IPR027268">
    <property type="entry name" value="Peptidase_M4/M1_CTD_sf"/>
</dbReference>
<dbReference type="Proteomes" id="UP000045545">
    <property type="component" value="Unassembled WGS sequence"/>
</dbReference>
<feature type="domain" description="Peptidase M1 membrane alanine aminopeptidase" evidence="4">
    <location>
        <begin position="294"/>
        <end position="486"/>
    </location>
</feature>
<keyword evidence="3" id="KW-0472">Membrane</keyword>
<dbReference type="PANTHER" id="PTHR45726:SF3">
    <property type="entry name" value="LEUKOTRIENE A-4 HYDROLASE"/>
    <property type="match status" value="1"/>
</dbReference>
<dbReference type="GO" id="GO:0008237">
    <property type="term" value="F:metallopeptidase activity"/>
    <property type="evidence" value="ECO:0007669"/>
    <property type="project" value="InterPro"/>
</dbReference>
<dbReference type="STRING" id="690567.227"/>
<dbReference type="SUPFAM" id="SSF55486">
    <property type="entry name" value="Metalloproteases ('zincins'), catalytic domain"/>
    <property type="match status" value="1"/>
</dbReference>
<feature type="binding site" evidence="2">
    <location>
        <position position="356"/>
    </location>
    <ligand>
        <name>Zn(2+)</name>
        <dbReference type="ChEBI" id="CHEBI:29105"/>
        <note>catalytic</note>
    </ligand>
</feature>
<keyword evidence="5" id="KW-0378">Hydrolase</keyword>
<keyword evidence="5" id="KW-0031">Aminopeptidase</keyword>
<evidence type="ECO:0000313" key="6">
    <source>
        <dbReference type="Proteomes" id="UP000045545"/>
    </source>
</evidence>
<dbReference type="EMBL" id="CGIH01000004">
    <property type="protein sequence ID" value="CFX02087.1"/>
    <property type="molecule type" value="Genomic_DNA"/>
</dbReference>
<keyword evidence="5" id="KW-0645">Protease</keyword>
<dbReference type="InterPro" id="IPR034015">
    <property type="entry name" value="M1_LTA4H"/>
</dbReference>
<dbReference type="CDD" id="cd09604">
    <property type="entry name" value="M1_APN_like"/>
    <property type="match status" value="1"/>
</dbReference>
<protein>
    <submittedName>
        <fullName evidence="5">Peptidase M1, membrane alanine aminopeptidase, N-terminal</fullName>
    </submittedName>
</protein>
<dbReference type="PANTHER" id="PTHR45726">
    <property type="entry name" value="LEUKOTRIENE A-4 HYDROLASE"/>
    <property type="match status" value="1"/>
</dbReference>
<comment type="cofactor">
    <cofactor evidence="2">
        <name>Zn(2+)</name>
        <dbReference type="ChEBI" id="CHEBI:29105"/>
    </cofactor>
    <text evidence="2">Binds 1 zinc ion per subunit.</text>
</comment>
<feature type="active site" description="Proton donor" evidence="1">
    <location>
        <position position="427"/>
    </location>
</feature>
<evidence type="ECO:0000256" key="2">
    <source>
        <dbReference type="PIRSR" id="PIRSR634015-3"/>
    </source>
</evidence>
<evidence type="ECO:0000313" key="5">
    <source>
        <dbReference type="EMBL" id="CFX02087.1"/>
    </source>
</evidence>
<dbReference type="Pfam" id="PF01433">
    <property type="entry name" value="Peptidase_M1"/>
    <property type="match status" value="1"/>
</dbReference>
<dbReference type="Gene3D" id="1.10.390.10">
    <property type="entry name" value="Neutral Protease Domain 2"/>
    <property type="match status" value="1"/>
</dbReference>
<proteinExistence type="predicted"/>
<keyword evidence="2" id="KW-0862">Zinc</keyword>
<gene>
    <name evidence="5" type="ORF">227</name>
</gene>
<keyword evidence="3" id="KW-0812">Transmembrane</keyword>
<dbReference type="OrthoDB" id="9814383at2"/>
<reference evidence="5 6" key="1">
    <citation type="submission" date="2015-03" db="EMBL/GenBank/DDBJ databases">
        <authorList>
            <person name="Murphy D."/>
        </authorList>
    </citation>
    <scope>NUCLEOTIDE SEQUENCE [LARGE SCALE GENOMIC DNA]</scope>
    <source>
        <strain evidence="5 6">OL-4</strain>
    </source>
</reference>
<dbReference type="GO" id="GO:0004177">
    <property type="term" value="F:aminopeptidase activity"/>
    <property type="evidence" value="ECO:0007669"/>
    <property type="project" value="UniProtKB-KW"/>
</dbReference>
<keyword evidence="3" id="KW-1133">Transmembrane helix</keyword>
<organism evidence="5 6">
    <name type="scientific">Syntrophomonas zehnderi OL-4</name>
    <dbReference type="NCBI Taxonomy" id="690567"/>
    <lineage>
        <taxon>Bacteria</taxon>
        <taxon>Bacillati</taxon>
        <taxon>Bacillota</taxon>
        <taxon>Clostridia</taxon>
        <taxon>Eubacteriales</taxon>
        <taxon>Syntrophomonadaceae</taxon>
        <taxon>Syntrophomonas</taxon>
    </lineage>
</organism>
<keyword evidence="6" id="KW-1185">Reference proteome</keyword>
<dbReference type="InterPro" id="IPR014782">
    <property type="entry name" value="Peptidase_M1_dom"/>
</dbReference>
<feature type="transmembrane region" description="Helical" evidence="3">
    <location>
        <begin position="6"/>
        <end position="24"/>
    </location>
</feature>
<dbReference type="AlphaFoldDB" id="A0A0E4G906"/>
<feature type="binding site" evidence="2">
    <location>
        <position position="379"/>
    </location>
    <ligand>
        <name>Zn(2+)</name>
        <dbReference type="ChEBI" id="CHEBI:29105"/>
        <note>catalytic</note>
    </ligand>
</feature>
<name>A0A0E4G906_9FIRM</name>
<evidence type="ECO:0000256" key="1">
    <source>
        <dbReference type="PIRSR" id="PIRSR634015-1"/>
    </source>
</evidence>
<feature type="active site" description="Proton acceptor" evidence="1">
    <location>
        <position position="357"/>
    </location>
</feature>
<dbReference type="RefSeq" id="WP_046494849.1">
    <property type="nucleotide sequence ID" value="NZ_CGIH01000004.1"/>
</dbReference>